<dbReference type="Pfam" id="PF10604">
    <property type="entry name" value="Polyketide_cyc2"/>
    <property type="match status" value="1"/>
</dbReference>
<dbReference type="RefSeq" id="WP_338749109.1">
    <property type="nucleotide sequence ID" value="NZ_CP144913.1"/>
</dbReference>
<dbReference type="CDD" id="cd07812">
    <property type="entry name" value="SRPBCC"/>
    <property type="match status" value="1"/>
</dbReference>
<evidence type="ECO:0000313" key="2">
    <source>
        <dbReference type="Proteomes" id="UP001382727"/>
    </source>
</evidence>
<organism evidence="1 2">
    <name type="scientific">Janibacter alittae</name>
    <dbReference type="NCBI Taxonomy" id="3115209"/>
    <lineage>
        <taxon>Bacteria</taxon>
        <taxon>Bacillati</taxon>
        <taxon>Actinomycetota</taxon>
        <taxon>Actinomycetes</taxon>
        <taxon>Micrococcales</taxon>
        <taxon>Intrasporangiaceae</taxon>
        <taxon>Janibacter</taxon>
    </lineage>
</organism>
<dbReference type="InterPro" id="IPR019587">
    <property type="entry name" value="Polyketide_cyclase/dehydratase"/>
</dbReference>
<evidence type="ECO:0000313" key="1">
    <source>
        <dbReference type="EMBL" id="WXB76283.1"/>
    </source>
</evidence>
<protein>
    <submittedName>
        <fullName evidence="1">SRPBCC family protein</fullName>
    </submittedName>
</protein>
<keyword evidence="2" id="KW-1185">Reference proteome</keyword>
<sequence length="148" mass="16034">MPENSIVIDAPPGAVWEVLADGWLFPLWVVGACRIRDVEPSWPAAGSRIHHSVGVWPGVIDDDTEVLASEEATALRLRARAWPMGEAEVLITVAPSGRQSEVTIVEEVVSGPGRLVPAVVMGIGISWRNKETLRRLELLVEGRAARSV</sequence>
<dbReference type="SUPFAM" id="SSF55961">
    <property type="entry name" value="Bet v1-like"/>
    <property type="match status" value="1"/>
</dbReference>
<dbReference type="Proteomes" id="UP001382727">
    <property type="component" value="Chromosome"/>
</dbReference>
<gene>
    <name evidence="1" type="ORF">V1351_15275</name>
</gene>
<dbReference type="Gene3D" id="3.30.530.20">
    <property type="match status" value="1"/>
</dbReference>
<name>A0ABZ2MH01_9MICO</name>
<proteinExistence type="predicted"/>
<dbReference type="EMBL" id="CP144913">
    <property type="protein sequence ID" value="WXB76283.1"/>
    <property type="molecule type" value="Genomic_DNA"/>
</dbReference>
<reference evidence="1 2" key="1">
    <citation type="submission" date="2024-02" db="EMBL/GenBank/DDBJ databases">
        <title>Janibacter sp. nov., isolated from gut of marine sandworm.</title>
        <authorList>
            <person name="Kim B."/>
            <person name="Jun M.O."/>
            <person name="Shin N.-R."/>
        </authorList>
    </citation>
    <scope>NUCLEOTIDE SEQUENCE [LARGE SCALE GENOMIC DNA]</scope>
    <source>
        <strain evidence="1 2">A1S7</strain>
    </source>
</reference>
<accession>A0ABZ2MH01</accession>
<dbReference type="InterPro" id="IPR023393">
    <property type="entry name" value="START-like_dom_sf"/>
</dbReference>